<protein>
    <recommendedName>
        <fullName evidence="2">THIF-type NAD/FAD binding fold domain-containing protein</fullName>
    </recommendedName>
</protein>
<evidence type="ECO:0000313" key="4">
    <source>
        <dbReference type="Proteomes" id="UP001491310"/>
    </source>
</evidence>
<reference evidence="3 4" key="1">
    <citation type="journal article" date="2024" name="Nat. Commun.">
        <title>Phylogenomics reveals the evolutionary origins of lichenization in chlorophyte algae.</title>
        <authorList>
            <person name="Puginier C."/>
            <person name="Libourel C."/>
            <person name="Otte J."/>
            <person name="Skaloud P."/>
            <person name="Haon M."/>
            <person name="Grisel S."/>
            <person name="Petersen M."/>
            <person name="Berrin J.G."/>
            <person name="Delaux P.M."/>
            <person name="Dal Grande F."/>
            <person name="Keller J."/>
        </authorList>
    </citation>
    <scope>NUCLEOTIDE SEQUENCE [LARGE SCALE GENOMIC DNA]</scope>
    <source>
        <strain evidence="3 4">SAG 216-7</strain>
    </source>
</reference>
<keyword evidence="1" id="KW-0472">Membrane</keyword>
<evidence type="ECO:0000259" key="2">
    <source>
        <dbReference type="Pfam" id="PF00899"/>
    </source>
</evidence>
<evidence type="ECO:0000256" key="1">
    <source>
        <dbReference type="SAM" id="Phobius"/>
    </source>
</evidence>
<evidence type="ECO:0000313" key="3">
    <source>
        <dbReference type="EMBL" id="KAK9918862.1"/>
    </source>
</evidence>
<sequence>MEDSRSFWLGVGAGAAAALAFAVAAHRAWGNERSRAPHWEPLISLKHAALQHPAANSPSTHSLDDDIVAEHFTRNVQFFGREAQQKIMGSFIVVVGLGGVGSHASHLLLRSGVGRMRLVDFDQVSLSSLNRHAVATRADVGMPKATCLQEHFRRMVPEAQVEALVQMYTAEEEDALLDGQPDYVIDAIDNIDTKVALLAACKRRGIPVICVAGAGAKADPTRIRIADVSESNVDPLARAVRQRLRRDHGIEAGITVVLSTEKPRCALVPIHEVGDNPLDYQIVPNFRVRTIPVLGTLPAMFGLAAASHVLCELAAAPFAPEPVFRVLETQYQTQLDRLVEREDLVFGNPEGPSVDLDDIIYLVREVWRGLSAKGPPHVLHGGDKGFKRSLTNLTLTRWDRERPATVDNLVLLTFEEAEEHEGMMPNDVRAANLEFFERVQRVFARVRHELGASTEDWSQ</sequence>
<comment type="caution">
    <text evidence="3">The sequence shown here is derived from an EMBL/GenBank/DDBJ whole genome shotgun (WGS) entry which is preliminary data.</text>
</comment>
<dbReference type="Gene3D" id="3.40.50.720">
    <property type="entry name" value="NAD(P)-binding Rossmann-like Domain"/>
    <property type="match status" value="1"/>
</dbReference>
<dbReference type="InterPro" id="IPR035985">
    <property type="entry name" value="Ubiquitin-activating_enz"/>
</dbReference>
<name>A0ABR2Z3U1_9CHLO</name>
<keyword evidence="1" id="KW-0812">Transmembrane</keyword>
<dbReference type="PANTHER" id="PTHR43267">
    <property type="entry name" value="TRNA THREONYLCARBAMOYLADENOSINE DEHYDRATASE"/>
    <property type="match status" value="1"/>
</dbReference>
<dbReference type="InterPro" id="IPR000594">
    <property type="entry name" value="ThiF_NAD_FAD-bd"/>
</dbReference>
<dbReference type="Pfam" id="PF00899">
    <property type="entry name" value="ThiF"/>
    <property type="match status" value="1"/>
</dbReference>
<dbReference type="PANTHER" id="PTHR43267:SF2">
    <property type="entry name" value="TRNA THREONYLCARBAMOYLADENOSINE DEHYDRATASE 1-RELATED"/>
    <property type="match status" value="1"/>
</dbReference>
<keyword evidence="1" id="KW-1133">Transmembrane helix</keyword>
<keyword evidence="4" id="KW-1185">Reference proteome</keyword>
<dbReference type="CDD" id="cd00755">
    <property type="entry name" value="YgdL_like"/>
    <property type="match status" value="1"/>
</dbReference>
<dbReference type="EMBL" id="JALJOT010000001">
    <property type="protein sequence ID" value="KAK9918862.1"/>
    <property type="molecule type" value="Genomic_DNA"/>
</dbReference>
<gene>
    <name evidence="3" type="ORF">WJX75_007604</name>
</gene>
<accession>A0ABR2Z3U1</accession>
<feature type="transmembrane region" description="Helical" evidence="1">
    <location>
        <begin position="87"/>
        <end position="109"/>
    </location>
</feature>
<proteinExistence type="predicted"/>
<feature type="transmembrane region" description="Helical" evidence="1">
    <location>
        <begin position="6"/>
        <end position="25"/>
    </location>
</feature>
<dbReference type="SUPFAM" id="SSF69572">
    <property type="entry name" value="Activating enzymes of the ubiquitin-like proteins"/>
    <property type="match status" value="1"/>
</dbReference>
<dbReference type="InterPro" id="IPR045886">
    <property type="entry name" value="ThiF/MoeB/HesA"/>
</dbReference>
<feature type="domain" description="THIF-type NAD/FAD binding fold" evidence="2">
    <location>
        <begin position="73"/>
        <end position="311"/>
    </location>
</feature>
<organism evidence="3 4">
    <name type="scientific">Coccomyxa subellipsoidea</name>
    <dbReference type="NCBI Taxonomy" id="248742"/>
    <lineage>
        <taxon>Eukaryota</taxon>
        <taxon>Viridiplantae</taxon>
        <taxon>Chlorophyta</taxon>
        <taxon>core chlorophytes</taxon>
        <taxon>Trebouxiophyceae</taxon>
        <taxon>Trebouxiophyceae incertae sedis</taxon>
        <taxon>Coccomyxaceae</taxon>
        <taxon>Coccomyxa</taxon>
    </lineage>
</organism>
<dbReference type="Proteomes" id="UP001491310">
    <property type="component" value="Unassembled WGS sequence"/>
</dbReference>